<comment type="caution">
    <text evidence="3">The sequence shown here is derived from an EMBL/GenBank/DDBJ whole genome shotgun (WGS) entry which is preliminary data.</text>
</comment>
<keyword evidence="4" id="KW-1185">Reference proteome</keyword>
<evidence type="ECO:0000313" key="4">
    <source>
        <dbReference type="Proteomes" id="UP001162483"/>
    </source>
</evidence>
<gene>
    <name evidence="3" type="ORF">SPARVUS_LOCUS14740142</name>
</gene>
<dbReference type="Gene3D" id="2.60.40.10">
    <property type="entry name" value="Immunoglobulins"/>
    <property type="match status" value="2"/>
</dbReference>
<dbReference type="PROSITE" id="PS50835">
    <property type="entry name" value="IG_LIKE"/>
    <property type="match status" value="1"/>
</dbReference>
<sequence>MMKDIECPIWSDGEKTTLSCEAFNCTGDVTMTWVIKFKDGTQHEVSDTGSNDNEEDQPLMSREYQVTKEYDSMKGHVTTKLTFIPSISRHLGSAVSCRIVHQKKPVEKTLEVKTIHAKPKFIEPVQFTLSDQEKVQISVKLQRFYPQEMEVTWFSKRGQSEEEIPGVMNNNHNSGDTFDLDSKCTVPGELFKDPKYKVIVRWKHKSMEEPQSREISARDLPWHPKLQKFPIESIFQGTRFSYSAGCQTTFPILWL</sequence>
<proteinExistence type="predicted"/>
<protein>
    <recommendedName>
        <fullName evidence="2">Ig-like domain-containing protein</fullName>
    </recommendedName>
</protein>
<dbReference type="PANTHER" id="PTHR23411">
    <property type="entry name" value="TAPASIN"/>
    <property type="match status" value="1"/>
</dbReference>
<organism evidence="3 4">
    <name type="scientific">Staurois parvus</name>
    <dbReference type="NCBI Taxonomy" id="386267"/>
    <lineage>
        <taxon>Eukaryota</taxon>
        <taxon>Metazoa</taxon>
        <taxon>Chordata</taxon>
        <taxon>Craniata</taxon>
        <taxon>Vertebrata</taxon>
        <taxon>Euteleostomi</taxon>
        <taxon>Amphibia</taxon>
        <taxon>Batrachia</taxon>
        <taxon>Anura</taxon>
        <taxon>Neobatrachia</taxon>
        <taxon>Ranoidea</taxon>
        <taxon>Ranidae</taxon>
        <taxon>Staurois</taxon>
    </lineage>
</organism>
<accession>A0ABN9GYY1</accession>
<dbReference type="Proteomes" id="UP001162483">
    <property type="component" value="Unassembled WGS sequence"/>
</dbReference>
<keyword evidence="1" id="KW-0393">Immunoglobulin domain</keyword>
<dbReference type="EMBL" id="CATNWA010019335">
    <property type="protein sequence ID" value="CAI9612648.1"/>
    <property type="molecule type" value="Genomic_DNA"/>
</dbReference>
<dbReference type="InterPro" id="IPR007110">
    <property type="entry name" value="Ig-like_dom"/>
</dbReference>
<evidence type="ECO:0000259" key="2">
    <source>
        <dbReference type="PROSITE" id="PS50835"/>
    </source>
</evidence>
<name>A0ABN9GYY1_9NEOB</name>
<dbReference type="InterPro" id="IPR050380">
    <property type="entry name" value="Immune_Resp_Modulators"/>
</dbReference>
<evidence type="ECO:0000256" key="1">
    <source>
        <dbReference type="ARBA" id="ARBA00023319"/>
    </source>
</evidence>
<dbReference type="InterPro" id="IPR013783">
    <property type="entry name" value="Ig-like_fold"/>
</dbReference>
<feature type="domain" description="Ig-like" evidence="2">
    <location>
        <begin position="12"/>
        <end position="113"/>
    </location>
</feature>
<evidence type="ECO:0000313" key="3">
    <source>
        <dbReference type="EMBL" id="CAI9612648.1"/>
    </source>
</evidence>
<reference evidence="3" key="1">
    <citation type="submission" date="2023-05" db="EMBL/GenBank/DDBJ databases">
        <authorList>
            <person name="Stuckert A."/>
        </authorList>
    </citation>
    <scope>NUCLEOTIDE SEQUENCE</scope>
</reference>